<evidence type="ECO:0000256" key="1">
    <source>
        <dbReference type="SAM" id="MobiDB-lite"/>
    </source>
</evidence>
<dbReference type="AlphaFoldDB" id="A0A7M7P506"/>
<reference evidence="3" key="1">
    <citation type="submission" date="2015-02" db="EMBL/GenBank/DDBJ databases">
        <title>Genome sequencing for Strongylocentrotus purpuratus.</title>
        <authorList>
            <person name="Murali S."/>
            <person name="Liu Y."/>
            <person name="Vee V."/>
            <person name="English A."/>
            <person name="Wang M."/>
            <person name="Skinner E."/>
            <person name="Han Y."/>
            <person name="Muzny D.M."/>
            <person name="Worley K.C."/>
            <person name="Gibbs R.A."/>
        </authorList>
    </citation>
    <scope>NUCLEOTIDE SEQUENCE</scope>
</reference>
<dbReference type="KEGG" id="spu:105443290"/>
<reference evidence="2" key="2">
    <citation type="submission" date="2021-01" db="UniProtKB">
        <authorList>
            <consortium name="EnsemblMetazoa"/>
        </authorList>
    </citation>
    <scope>IDENTIFICATION</scope>
</reference>
<dbReference type="InParanoid" id="A0A7M7P506"/>
<name>A0A7M7P506_STRPU</name>
<feature type="region of interest" description="Disordered" evidence="1">
    <location>
        <begin position="1"/>
        <end position="88"/>
    </location>
</feature>
<protein>
    <submittedName>
        <fullName evidence="2">Uncharacterized protein</fullName>
    </submittedName>
</protein>
<accession>A0A7M7P506</accession>
<evidence type="ECO:0000313" key="2">
    <source>
        <dbReference type="EnsemblMetazoa" id="XP_030846115"/>
    </source>
</evidence>
<dbReference type="RefSeq" id="XP_030846115.1">
    <property type="nucleotide sequence ID" value="XM_030990255.1"/>
</dbReference>
<organism evidence="2 3">
    <name type="scientific">Strongylocentrotus purpuratus</name>
    <name type="common">Purple sea urchin</name>
    <dbReference type="NCBI Taxonomy" id="7668"/>
    <lineage>
        <taxon>Eukaryota</taxon>
        <taxon>Metazoa</taxon>
        <taxon>Echinodermata</taxon>
        <taxon>Eleutherozoa</taxon>
        <taxon>Echinozoa</taxon>
        <taxon>Echinoidea</taxon>
        <taxon>Euechinoidea</taxon>
        <taxon>Echinacea</taxon>
        <taxon>Camarodonta</taxon>
        <taxon>Echinidea</taxon>
        <taxon>Strongylocentrotidae</taxon>
        <taxon>Strongylocentrotus</taxon>
    </lineage>
</organism>
<feature type="compositionally biased region" description="Polar residues" evidence="1">
    <location>
        <begin position="69"/>
        <end position="80"/>
    </location>
</feature>
<evidence type="ECO:0000313" key="3">
    <source>
        <dbReference type="Proteomes" id="UP000007110"/>
    </source>
</evidence>
<dbReference type="GeneID" id="105443290"/>
<dbReference type="Proteomes" id="UP000007110">
    <property type="component" value="Unassembled WGS sequence"/>
</dbReference>
<sequence length="144" mass="15220">MGKSKASTGRKGKGKRREPALQNSDPIRGTTPAPHSRVTRRGSRSNPAASAGRERQGDQTPTGGGGANITESLETANQPSIVHPPPGAQAHRVWVCGDILVRRAGERAFTRGCRDLGIAGCEVAWHGRGGASLYAISRVNYRAK</sequence>
<dbReference type="EnsemblMetazoa" id="XM_030990255">
    <property type="protein sequence ID" value="XP_030846115"/>
    <property type="gene ID" value="LOC105443290"/>
</dbReference>
<proteinExistence type="predicted"/>
<keyword evidence="3" id="KW-1185">Reference proteome</keyword>